<dbReference type="EMBL" id="JACOPD010000001">
    <property type="protein sequence ID" value="MBC5679752.1"/>
    <property type="molecule type" value="Genomic_DNA"/>
</dbReference>
<dbReference type="Gene3D" id="1.10.10.10">
    <property type="entry name" value="Winged helix-like DNA-binding domain superfamily/Winged helix DNA-binding domain"/>
    <property type="match status" value="2"/>
</dbReference>
<dbReference type="SUPFAM" id="SSF46785">
    <property type="entry name" value="Winged helix' DNA-binding domain"/>
    <property type="match status" value="2"/>
</dbReference>
<dbReference type="InterPro" id="IPR036390">
    <property type="entry name" value="WH_DNA-bd_sf"/>
</dbReference>
<keyword evidence="4" id="KW-1185">Reference proteome</keyword>
<sequence length="236" mass="28066">MIEINEFDMQQKVAESTKLIRNIFDNNFTKRQLDMVYAIISLVKPTDDDFKTYHISYSAIGKIFNPQNPYCEVTVNDINLAVKDIMNKSFRIKTDKKHYHYIEYAEVDEEERYIDFKLSEDVKQFYLKLRKEEYAVFLLNDIVKLSTVFQLNLFKWLSCNSNFKNDVSIYIEDAKLRFYGDASIRTADFTRKLDSAIKQINKKTNLDVSYQRVNKRGSRKIAVLRFTIKNKYKSEK</sequence>
<evidence type="ECO:0000259" key="2">
    <source>
        <dbReference type="Pfam" id="PF01051"/>
    </source>
</evidence>
<gene>
    <name evidence="3" type="ORF">H8S01_02075</name>
</gene>
<reference evidence="3 4" key="1">
    <citation type="submission" date="2020-08" db="EMBL/GenBank/DDBJ databases">
        <title>Genome public.</title>
        <authorList>
            <person name="Liu C."/>
            <person name="Sun Q."/>
        </authorList>
    </citation>
    <scope>NUCLEOTIDE SEQUENCE [LARGE SCALE GENOMIC DNA]</scope>
    <source>
        <strain evidence="3 4">NSJ-43</strain>
    </source>
</reference>
<feature type="domain" description="Initiator Rep protein WH1" evidence="2">
    <location>
        <begin position="13"/>
        <end position="158"/>
    </location>
</feature>
<evidence type="ECO:0000256" key="1">
    <source>
        <dbReference type="ARBA" id="ARBA00038283"/>
    </source>
</evidence>
<dbReference type="Pfam" id="PF01051">
    <property type="entry name" value="Rep3_N"/>
    <property type="match status" value="1"/>
</dbReference>
<name>A0ABR7FX18_9FIRM</name>
<dbReference type="Pfam" id="PF21205">
    <property type="entry name" value="Rep3_C"/>
    <property type="match status" value="1"/>
</dbReference>
<evidence type="ECO:0000313" key="3">
    <source>
        <dbReference type="EMBL" id="MBC5679752.1"/>
    </source>
</evidence>
<dbReference type="InterPro" id="IPR000525">
    <property type="entry name" value="Initiator_Rep_WH1"/>
</dbReference>
<comment type="similarity">
    <text evidence="1">Belongs to the initiator RepB protein family.</text>
</comment>
<protein>
    <submittedName>
        <fullName evidence="3">Replication initiation protein</fullName>
    </submittedName>
</protein>
<proteinExistence type="inferred from homology"/>
<dbReference type="RefSeq" id="WP_186836001.1">
    <property type="nucleotide sequence ID" value="NZ_JACOPD010000001.1"/>
</dbReference>
<comment type="caution">
    <text evidence="3">The sequence shown here is derived from an EMBL/GenBank/DDBJ whole genome shotgun (WGS) entry which is preliminary data.</text>
</comment>
<evidence type="ECO:0000313" key="4">
    <source>
        <dbReference type="Proteomes" id="UP000628463"/>
    </source>
</evidence>
<dbReference type="InterPro" id="IPR036388">
    <property type="entry name" value="WH-like_DNA-bd_sf"/>
</dbReference>
<dbReference type="Proteomes" id="UP000628463">
    <property type="component" value="Unassembled WGS sequence"/>
</dbReference>
<organism evidence="3 4">
    <name type="scientific">Lachnospira hominis</name>
    <name type="common">ex Liu et al. 2021</name>
    <dbReference type="NCBI Taxonomy" id="2763051"/>
    <lineage>
        <taxon>Bacteria</taxon>
        <taxon>Bacillati</taxon>
        <taxon>Bacillota</taxon>
        <taxon>Clostridia</taxon>
        <taxon>Lachnospirales</taxon>
        <taxon>Lachnospiraceae</taxon>
        <taxon>Lachnospira</taxon>
    </lineage>
</organism>
<accession>A0ABR7FX18</accession>